<dbReference type="Proteomes" id="UP000186955">
    <property type="component" value="Unassembled WGS sequence"/>
</dbReference>
<evidence type="ECO:0000256" key="2">
    <source>
        <dbReference type="SAM" id="SignalP"/>
    </source>
</evidence>
<sequence length="268" mass="29443">MVRICYALIVGLAGFLSFVSAHPGDNVKTEVAVRAAYLRNIPVQSRSLTHCTDEFRKRGIDDTNFARREVAVCQLRKQKGLDTGADYLKARDFNSVLQTDHHSNLKKGVYSGVVASGNGNGNDTANLQTTFLRGVQPSVVTHPANETQILPNGTLAGMYNGKSSHVGQIFFDQDLITEVEKCHPYTENTQDLLKNSEDSILEAEAGNTNPVMEYGYLGKHASDGIFAWISIGINAERDDDLSPEGYWTEDGGEVNVESEREIAQKDET</sequence>
<keyword evidence="2" id="KW-0732">Signal</keyword>
<reference evidence="3 4" key="1">
    <citation type="submission" date="2016-10" db="EMBL/GenBank/DDBJ databases">
        <title>Genome sequence of the ascomycete fungus Penicillium subrubescens.</title>
        <authorList>
            <person name="De Vries R.P."/>
            <person name="Peng M."/>
            <person name="Dilokpimol A."/>
            <person name="Hilden K."/>
            <person name="Makela M.R."/>
            <person name="Grigoriev I."/>
            <person name="Riley R."/>
            <person name="Granchi Z."/>
        </authorList>
    </citation>
    <scope>NUCLEOTIDE SEQUENCE [LARGE SCALE GENOMIC DNA]</scope>
    <source>
        <strain evidence="3 4">CBS 132785</strain>
    </source>
</reference>
<evidence type="ECO:0000256" key="1">
    <source>
        <dbReference type="SAM" id="MobiDB-lite"/>
    </source>
</evidence>
<organism evidence="3 4">
    <name type="scientific">Penicillium subrubescens</name>
    <dbReference type="NCBI Taxonomy" id="1316194"/>
    <lineage>
        <taxon>Eukaryota</taxon>
        <taxon>Fungi</taxon>
        <taxon>Dikarya</taxon>
        <taxon>Ascomycota</taxon>
        <taxon>Pezizomycotina</taxon>
        <taxon>Eurotiomycetes</taxon>
        <taxon>Eurotiomycetidae</taxon>
        <taxon>Eurotiales</taxon>
        <taxon>Aspergillaceae</taxon>
        <taxon>Penicillium</taxon>
    </lineage>
</organism>
<proteinExistence type="predicted"/>
<dbReference type="EMBL" id="MNBE01000664">
    <property type="protein sequence ID" value="OKO99165.1"/>
    <property type="molecule type" value="Genomic_DNA"/>
</dbReference>
<protein>
    <submittedName>
        <fullName evidence="3">Uncharacterized protein</fullName>
    </submittedName>
</protein>
<name>A0A1Q5TG60_9EURO</name>
<dbReference type="SUPFAM" id="SSF49482">
    <property type="entry name" value="Aromatic compound dioxygenase"/>
    <property type="match status" value="1"/>
</dbReference>
<feature type="region of interest" description="Disordered" evidence="1">
    <location>
        <begin position="242"/>
        <end position="268"/>
    </location>
</feature>
<dbReference type="PANTHER" id="PTHR34315:SF1">
    <property type="entry name" value="INTRADIOL RING-CLEAVAGE DIOXYGENASES DOMAIN-CONTAINING PROTEIN-RELATED"/>
    <property type="match status" value="1"/>
</dbReference>
<feature type="signal peptide" evidence="2">
    <location>
        <begin position="1"/>
        <end position="21"/>
    </location>
</feature>
<dbReference type="PANTHER" id="PTHR34315">
    <property type="match status" value="1"/>
</dbReference>
<evidence type="ECO:0000313" key="4">
    <source>
        <dbReference type="Proteomes" id="UP000186955"/>
    </source>
</evidence>
<dbReference type="STRING" id="1316194.A0A1Q5TG60"/>
<feature type="compositionally biased region" description="Basic and acidic residues" evidence="1">
    <location>
        <begin position="257"/>
        <end position="268"/>
    </location>
</feature>
<dbReference type="GO" id="GO:0005506">
    <property type="term" value="F:iron ion binding"/>
    <property type="evidence" value="ECO:0007669"/>
    <property type="project" value="InterPro"/>
</dbReference>
<dbReference type="GO" id="GO:0016702">
    <property type="term" value="F:oxidoreductase activity, acting on single donors with incorporation of molecular oxygen, incorporation of two atoms of oxygen"/>
    <property type="evidence" value="ECO:0007669"/>
    <property type="project" value="InterPro"/>
</dbReference>
<comment type="caution">
    <text evidence="3">The sequence shown here is derived from an EMBL/GenBank/DDBJ whole genome shotgun (WGS) entry which is preliminary data.</text>
</comment>
<gene>
    <name evidence="3" type="ORF">PENSUB_8552</name>
</gene>
<feature type="chain" id="PRO_5012569927" evidence="2">
    <location>
        <begin position="22"/>
        <end position="268"/>
    </location>
</feature>
<dbReference type="AlphaFoldDB" id="A0A1Q5TG60"/>
<dbReference type="InterPro" id="IPR015889">
    <property type="entry name" value="Intradiol_dOase_core"/>
</dbReference>
<accession>A0A1Q5TG60</accession>
<evidence type="ECO:0000313" key="3">
    <source>
        <dbReference type="EMBL" id="OKO99165.1"/>
    </source>
</evidence>
<keyword evidence="4" id="KW-1185">Reference proteome</keyword>